<keyword evidence="1" id="KW-0472">Membrane</keyword>
<dbReference type="Proteomes" id="UP000267400">
    <property type="component" value="Unassembled WGS sequence"/>
</dbReference>
<sequence length="186" mass="19961">MHEPTPPMPRRHHQSGFSLVETMIATLLGLLVLAGATQLYLTLGRSQDRSEQLAERQQALVFGTDSLLRDIRVAKGWDLPADGMTATSLRLTLEGSRRATYCPGAGTDDFTVTYARQDDDLILDPGCAASMALVSGIAGFRVERGAGSHSARITMTLTAAQDAPSPTLTFTAVNRPMTIRNATADD</sequence>
<organism evidence="2 3">
    <name type="scientific">Halomonas nitroreducens</name>
    <dbReference type="NCBI Taxonomy" id="447425"/>
    <lineage>
        <taxon>Bacteria</taxon>
        <taxon>Pseudomonadati</taxon>
        <taxon>Pseudomonadota</taxon>
        <taxon>Gammaproteobacteria</taxon>
        <taxon>Oceanospirillales</taxon>
        <taxon>Halomonadaceae</taxon>
        <taxon>Halomonas</taxon>
    </lineage>
</organism>
<accession>A0A3S0J9D5</accession>
<keyword evidence="1" id="KW-0812">Transmembrane</keyword>
<gene>
    <name evidence="2" type="ORF">EKG36_11300</name>
</gene>
<evidence type="ECO:0000313" key="2">
    <source>
        <dbReference type="EMBL" id="RTR02875.1"/>
    </source>
</evidence>
<dbReference type="Pfam" id="PF07963">
    <property type="entry name" value="N_methyl"/>
    <property type="match status" value="1"/>
</dbReference>
<dbReference type="EMBL" id="RXNS01000010">
    <property type="protein sequence ID" value="RTR02875.1"/>
    <property type="molecule type" value="Genomic_DNA"/>
</dbReference>
<comment type="caution">
    <text evidence="2">The sequence shown here is derived from an EMBL/GenBank/DDBJ whole genome shotgun (WGS) entry which is preliminary data.</text>
</comment>
<feature type="transmembrane region" description="Helical" evidence="1">
    <location>
        <begin position="20"/>
        <end position="43"/>
    </location>
</feature>
<keyword evidence="3" id="KW-1185">Reference proteome</keyword>
<name>A0A3S0J9D5_9GAMM</name>
<dbReference type="InterPro" id="IPR012902">
    <property type="entry name" value="N_methyl_site"/>
</dbReference>
<reference evidence="2 3" key="1">
    <citation type="submission" date="2018-12" db="EMBL/GenBank/DDBJ databases">
        <authorList>
            <person name="Yu L."/>
        </authorList>
    </citation>
    <scope>NUCLEOTIDE SEQUENCE [LARGE SCALE GENOMIC DNA]</scope>
    <source>
        <strain evidence="2 3">11S</strain>
    </source>
</reference>
<evidence type="ECO:0000256" key="1">
    <source>
        <dbReference type="SAM" id="Phobius"/>
    </source>
</evidence>
<dbReference type="AlphaFoldDB" id="A0A3S0J9D5"/>
<protein>
    <recommendedName>
        <fullName evidence="4">Prepilin-type N-terminal cleavage/methylation domain-containing protein</fullName>
    </recommendedName>
</protein>
<proteinExistence type="predicted"/>
<keyword evidence="1" id="KW-1133">Transmembrane helix</keyword>
<evidence type="ECO:0008006" key="4">
    <source>
        <dbReference type="Google" id="ProtNLM"/>
    </source>
</evidence>
<evidence type="ECO:0000313" key="3">
    <source>
        <dbReference type="Proteomes" id="UP000267400"/>
    </source>
</evidence>